<dbReference type="EMBL" id="JBFXLT010000011">
    <property type="protein sequence ID" value="KAL2819113.1"/>
    <property type="molecule type" value="Genomic_DNA"/>
</dbReference>
<reference evidence="1 2" key="1">
    <citation type="submission" date="2024-07" db="EMBL/GenBank/DDBJ databases">
        <title>Section-level genome sequencing and comparative genomics of Aspergillus sections Usti and Cavernicolus.</title>
        <authorList>
            <consortium name="Lawrence Berkeley National Laboratory"/>
            <person name="Nybo J.L."/>
            <person name="Vesth T.C."/>
            <person name="Theobald S."/>
            <person name="Frisvad J.C."/>
            <person name="Larsen T.O."/>
            <person name="Kjaerboelling I."/>
            <person name="Rothschild-Mancinelli K."/>
            <person name="Lyhne E.K."/>
            <person name="Kogle M.E."/>
            <person name="Barry K."/>
            <person name="Clum A."/>
            <person name="Na H."/>
            <person name="Ledsgaard L."/>
            <person name="Lin J."/>
            <person name="Lipzen A."/>
            <person name="Kuo A."/>
            <person name="Riley R."/>
            <person name="Mondo S."/>
            <person name="Labutti K."/>
            <person name="Haridas S."/>
            <person name="Pangalinan J."/>
            <person name="Salamov A.A."/>
            <person name="Simmons B.A."/>
            <person name="Magnuson J.K."/>
            <person name="Chen J."/>
            <person name="Drula E."/>
            <person name="Henrissat B."/>
            <person name="Wiebenga A."/>
            <person name="Lubbers R.J."/>
            <person name="Gomes A.C."/>
            <person name="Makela M.R."/>
            <person name="Stajich J."/>
            <person name="Grigoriev I.V."/>
            <person name="Mortensen U.H."/>
            <person name="De Vries R.P."/>
            <person name="Baker S.E."/>
            <person name="Andersen M.R."/>
        </authorList>
    </citation>
    <scope>NUCLEOTIDE SEQUENCE [LARGE SCALE GENOMIC DNA]</scope>
    <source>
        <strain evidence="1 2">CBS 588.65</strain>
    </source>
</reference>
<organism evidence="1 2">
    <name type="scientific">Aspergillus granulosus</name>
    <dbReference type="NCBI Taxonomy" id="176169"/>
    <lineage>
        <taxon>Eukaryota</taxon>
        <taxon>Fungi</taxon>
        <taxon>Dikarya</taxon>
        <taxon>Ascomycota</taxon>
        <taxon>Pezizomycotina</taxon>
        <taxon>Eurotiomycetes</taxon>
        <taxon>Eurotiomycetidae</taxon>
        <taxon>Eurotiales</taxon>
        <taxon>Aspergillaceae</taxon>
        <taxon>Aspergillus</taxon>
        <taxon>Aspergillus subgen. Nidulantes</taxon>
    </lineage>
</organism>
<name>A0ABR4HUF0_9EURO</name>
<sequence length="75" mass="8127">MPKPVSDKQQVNASLIHSHSTRVLGTARSQMSRDPSCSRRCDICQSCHTESTYRGVGVGVPAANNSQEPGVKKRC</sequence>
<accession>A0ABR4HUF0</accession>
<keyword evidence="2" id="KW-1185">Reference proteome</keyword>
<evidence type="ECO:0000313" key="1">
    <source>
        <dbReference type="EMBL" id="KAL2819113.1"/>
    </source>
</evidence>
<evidence type="ECO:0000313" key="2">
    <source>
        <dbReference type="Proteomes" id="UP001610334"/>
    </source>
</evidence>
<dbReference type="Proteomes" id="UP001610334">
    <property type="component" value="Unassembled WGS sequence"/>
</dbReference>
<protein>
    <submittedName>
        <fullName evidence="1">Uncharacterized protein</fullName>
    </submittedName>
</protein>
<proteinExistence type="predicted"/>
<gene>
    <name evidence="1" type="ORF">BJX63DRAFT_382418</name>
</gene>
<comment type="caution">
    <text evidence="1">The sequence shown here is derived from an EMBL/GenBank/DDBJ whole genome shotgun (WGS) entry which is preliminary data.</text>
</comment>